<reference evidence="2" key="1">
    <citation type="submission" date="2020-05" db="EMBL/GenBank/DDBJ databases">
        <title>Mycena genomes resolve the evolution of fungal bioluminescence.</title>
        <authorList>
            <person name="Tsai I.J."/>
        </authorList>
    </citation>
    <scope>NUCLEOTIDE SEQUENCE</scope>
    <source>
        <strain evidence="2">160909Yilan</strain>
    </source>
</reference>
<comment type="caution">
    <text evidence="2">The sequence shown here is derived from an EMBL/GenBank/DDBJ whole genome shotgun (WGS) entry which is preliminary data.</text>
</comment>
<dbReference type="SUPFAM" id="SSF51395">
    <property type="entry name" value="FMN-linked oxidoreductases"/>
    <property type="match status" value="1"/>
</dbReference>
<feature type="domain" description="NADH:flavin oxidoreductase/NADH oxidase N-terminal" evidence="1">
    <location>
        <begin position="94"/>
        <end position="146"/>
    </location>
</feature>
<name>A0A8H6ZG87_9AGAR</name>
<feature type="domain" description="NADH:flavin oxidoreductase/NADH oxidase N-terminal" evidence="1">
    <location>
        <begin position="12"/>
        <end position="78"/>
    </location>
</feature>
<dbReference type="AlphaFoldDB" id="A0A8H6ZG87"/>
<evidence type="ECO:0000313" key="2">
    <source>
        <dbReference type="EMBL" id="KAF7376949.1"/>
    </source>
</evidence>
<dbReference type="InterPro" id="IPR045247">
    <property type="entry name" value="Oye-like"/>
</dbReference>
<dbReference type="PANTHER" id="PTHR22893:SF91">
    <property type="entry name" value="NADPH DEHYDROGENASE 2-RELATED"/>
    <property type="match status" value="1"/>
</dbReference>
<gene>
    <name evidence="2" type="ORF">MSAN_00112700</name>
</gene>
<proteinExistence type="predicted"/>
<dbReference type="InterPro" id="IPR001155">
    <property type="entry name" value="OxRdtase_FMN_N"/>
</dbReference>
<dbReference type="GO" id="GO:0003959">
    <property type="term" value="F:NADPH dehydrogenase activity"/>
    <property type="evidence" value="ECO:0007669"/>
    <property type="project" value="TreeGrafter"/>
</dbReference>
<sequence>MSLESTVQSTAKLFTPIQIGDIRLRHRVVLAPLTRLRVDPSTNVIFPIVKEYYAQRVSTPGTLIISEGTVVAKKAGAYTPPAHDTLGTSGSSVGSLHAASPGIWSDEQIAAWREVTDVVHGRGSFIYCQLFAMGRAATTPELADPSMDFDLVSASAIPLPGETITPREMTWNAPDSTVLRFIGNANGYLLDAFLQDTANQRTDAYGGSPENRSRLLLEIVSATAQAIGESKVGVRISPWSPFQGMLMTDPVPTFTYLVRALREFPQLAYLHIIEPRIVASGDWDVGVHNDWHSNEFIRELWGNRTLISAGGYTRASALDRAERGEIIAFGRAFLANPDLPTRLEKDIPLAKGNRGTYYTPTAEGYTTYPFAKL</sequence>
<organism evidence="2 3">
    <name type="scientific">Mycena sanguinolenta</name>
    <dbReference type="NCBI Taxonomy" id="230812"/>
    <lineage>
        <taxon>Eukaryota</taxon>
        <taxon>Fungi</taxon>
        <taxon>Dikarya</taxon>
        <taxon>Basidiomycota</taxon>
        <taxon>Agaricomycotina</taxon>
        <taxon>Agaricomycetes</taxon>
        <taxon>Agaricomycetidae</taxon>
        <taxon>Agaricales</taxon>
        <taxon>Marasmiineae</taxon>
        <taxon>Mycenaceae</taxon>
        <taxon>Mycena</taxon>
    </lineage>
</organism>
<evidence type="ECO:0000313" key="3">
    <source>
        <dbReference type="Proteomes" id="UP000623467"/>
    </source>
</evidence>
<dbReference type="OrthoDB" id="2933067at2759"/>
<keyword evidence="3" id="KW-1185">Reference proteome</keyword>
<accession>A0A8H6ZG87</accession>
<dbReference type="EMBL" id="JACAZH010000001">
    <property type="protein sequence ID" value="KAF7376949.1"/>
    <property type="molecule type" value="Genomic_DNA"/>
</dbReference>
<dbReference type="Pfam" id="PF00724">
    <property type="entry name" value="Oxidored_FMN"/>
    <property type="match status" value="3"/>
</dbReference>
<dbReference type="Gene3D" id="3.20.20.70">
    <property type="entry name" value="Aldolase class I"/>
    <property type="match status" value="2"/>
</dbReference>
<dbReference type="InterPro" id="IPR013785">
    <property type="entry name" value="Aldolase_TIM"/>
</dbReference>
<dbReference type="PANTHER" id="PTHR22893">
    <property type="entry name" value="NADH OXIDOREDUCTASE-RELATED"/>
    <property type="match status" value="1"/>
</dbReference>
<evidence type="ECO:0000259" key="1">
    <source>
        <dbReference type="Pfam" id="PF00724"/>
    </source>
</evidence>
<dbReference type="GO" id="GO:0010181">
    <property type="term" value="F:FMN binding"/>
    <property type="evidence" value="ECO:0007669"/>
    <property type="project" value="InterPro"/>
</dbReference>
<dbReference type="Proteomes" id="UP000623467">
    <property type="component" value="Unassembled WGS sequence"/>
</dbReference>
<dbReference type="CDD" id="cd02933">
    <property type="entry name" value="OYE_like_FMN"/>
    <property type="match status" value="1"/>
</dbReference>
<protein>
    <submittedName>
        <fullName evidence="2">FMN-linked oxidoreductase</fullName>
    </submittedName>
</protein>
<feature type="domain" description="NADH:flavin oxidoreductase/NADH oxidase N-terminal" evidence="1">
    <location>
        <begin position="183"/>
        <end position="349"/>
    </location>
</feature>